<dbReference type="Proteomes" id="UP001224674">
    <property type="component" value="Chromosome"/>
</dbReference>
<reference evidence="1 2" key="1">
    <citation type="submission" date="2023-03" db="EMBL/GenBank/DDBJ databases">
        <title>Complete genome sequences of several Auritidibacter ignavus strains isolated from ear infections.</title>
        <authorList>
            <person name="Baehr T."/>
            <person name="Baumhoegger A.M."/>
        </authorList>
    </citation>
    <scope>NUCLEOTIDE SEQUENCE [LARGE SCALE GENOMIC DNA]</scope>
    <source>
        <strain evidence="1 2">BABAE-6</strain>
    </source>
</reference>
<protein>
    <submittedName>
        <fullName evidence="1">Uncharacterized protein</fullName>
    </submittedName>
</protein>
<dbReference type="EMBL" id="CP122566">
    <property type="protein sequence ID" value="WGH94157.1"/>
    <property type="molecule type" value="Genomic_DNA"/>
</dbReference>
<organism evidence="1 2">
    <name type="scientific">Auritidibacter ignavus</name>
    <dbReference type="NCBI Taxonomy" id="678932"/>
    <lineage>
        <taxon>Bacteria</taxon>
        <taxon>Bacillati</taxon>
        <taxon>Actinomycetota</taxon>
        <taxon>Actinomycetes</taxon>
        <taxon>Micrococcales</taxon>
        <taxon>Micrococcaceae</taxon>
        <taxon>Auritidibacter</taxon>
    </lineage>
</organism>
<accession>A0AAJ6ALA8</accession>
<evidence type="ECO:0000313" key="1">
    <source>
        <dbReference type="EMBL" id="WGH94157.1"/>
    </source>
</evidence>
<evidence type="ECO:0000313" key="2">
    <source>
        <dbReference type="Proteomes" id="UP001224674"/>
    </source>
</evidence>
<dbReference type="AlphaFoldDB" id="A0AAJ6ALA8"/>
<proteinExistence type="predicted"/>
<dbReference type="RefSeq" id="WP_279675282.1">
    <property type="nucleotide sequence ID" value="NZ_CP122566.1"/>
</dbReference>
<sequence length="180" mass="20176">MNTVRTYPTDADYYFIGDDGRSVGKFTIPTEPTEEINHIFTSLIPDEESTFIKVTVDNREGESQFTVDDITGYDTDGKEYKYQDFGATMSGPLWSVWEDIDISDDAAMQEYDELKALVDKYDNDIEPGAIKDVWLISQETSLPDELTRLGINGGSSYMGGTDALPVEMAEFDLDFEAPTN</sequence>
<gene>
    <name evidence="1" type="ORF">QDX21_05025</name>
</gene>
<keyword evidence="2" id="KW-1185">Reference proteome</keyword>
<name>A0AAJ6ALA8_9MICC</name>